<evidence type="ECO:0000256" key="3">
    <source>
        <dbReference type="ARBA" id="ARBA00022723"/>
    </source>
</evidence>
<dbReference type="Proteomes" id="UP000473681">
    <property type="component" value="Unassembled WGS sequence"/>
</dbReference>
<dbReference type="Pfam" id="PF21349">
    <property type="entry name" value="RUBY_RBDX"/>
    <property type="match status" value="1"/>
</dbReference>
<evidence type="ECO:0000313" key="10">
    <source>
        <dbReference type="Proteomes" id="UP000473681"/>
    </source>
</evidence>
<dbReference type="Gene3D" id="2.20.28.10">
    <property type="match status" value="1"/>
</dbReference>
<evidence type="ECO:0000256" key="1">
    <source>
        <dbReference type="ARBA" id="ARBA00001965"/>
    </source>
</evidence>
<evidence type="ECO:0000313" key="9">
    <source>
        <dbReference type="EMBL" id="NFN34407.1"/>
    </source>
</evidence>
<reference evidence="10 11" key="1">
    <citation type="submission" date="2019-04" db="EMBL/GenBank/DDBJ databases">
        <title>Genome sequencing of Clostridium botulinum Groups I-IV and Clostridium butyricum.</title>
        <authorList>
            <person name="Brunt J."/>
            <person name="Van Vliet A.H.M."/>
            <person name="Stringer S.C."/>
            <person name="Carter A.T."/>
            <person name="Peck M.W."/>
        </authorList>
    </citation>
    <scope>NUCLEOTIDE SEQUENCE [LARGE SCALE GENOMIC DNA]</scope>
    <source>
        <strain evidence="8 11">1605</strain>
        <strain evidence="9 10">CB-K-33E</strain>
    </source>
</reference>
<comment type="caution">
    <text evidence="8">The sequence shown here is derived from an EMBL/GenBank/DDBJ whole genome shotgun (WGS) entry which is preliminary data.</text>
</comment>
<dbReference type="PANTHER" id="PTHR43865">
    <property type="entry name" value="RUBRERYTHRIN-RELATED"/>
    <property type="match status" value="1"/>
</dbReference>
<dbReference type="Pfam" id="PF02915">
    <property type="entry name" value="Rubrerythrin"/>
    <property type="match status" value="1"/>
</dbReference>
<dbReference type="InterPro" id="IPR009040">
    <property type="entry name" value="Ferritin-like_diiron"/>
</dbReference>
<sequence length="181" mass="21182">MNLKGSKTEKNLYKTFAGECRARSTYNLYAEKARLEGFRWVAKVFDETAENEYAHSREAFKRYLGNVKTTEENLVSAAIGEANETKNIYKEFEDIAREEGFLEIADFYKELRDVEESHEKRYLELAEKVKLGILFKCEESCYWKCLNCGYIYEGNEAPNACPLCKYPRAYFEKICEKDAEK</sequence>
<dbReference type="EMBL" id="SWVK01000004">
    <property type="protein sequence ID" value="NFN34407.1"/>
    <property type="molecule type" value="Genomic_DNA"/>
</dbReference>
<dbReference type="GO" id="GO:0005506">
    <property type="term" value="F:iron ion binding"/>
    <property type="evidence" value="ECO:0007669"/>
    <property type="project" value="InterPro"/>
</dbReference>
<evidence type="ECO:0000256" key="5">
    <source>
        <dbReference type="ARBA" id="ARBA00023004"/>
    </source>
</evidence>
<keyword evidence="3" id="KW-0479">Metal-binding</keyword>
<protein>
    <submittedName>
        <fullName evidence="8">Rubrerythrin family protein</fullName>
    </submittedName>
</protein>
<dbReference type="EMBL" id="SWOV01000016">
    <property type="protein sequence ID" value="NFF87806.1"/>
    <property type="molecule type" value="Genomic_DNA"/>
</dbReference>
<dbReference type="InterPro" id="IPR024934">
    <property type="entry name" value="Rubredoxin-like_dom"/>
</dbReference>
<dbReference type="InterPro" id="IPR003251">
    <property type="entry name" value="Rr_diiron-bd_dom"/>
</dbReference>
<name>A0A0C2SF71_CLOBO</name>
<feature type="domain" description="Rubredoxin-like" evidence="6">
    <location>
        <begin position="140"/>
        <end position="174"/>
    </location>
</feature>
<dbReference type="Proteomes" id="UP000476820">
    <property type="component" value="Unassembled WGS sequence"/>
</dbReference>
<evidence type="ECO:0000256" key="2">
    <source>
        <dbReference type="ARBA" id="ARBA00022448"/>
    </source>
</evidence>
<dbReference type="PANTHER" id="PTHR43865:SF1">
    <property type="entry name" value="RUBRERYTHRIN-RELATED"/>
    <property type="match status" value="1"/>
</dbReference>
<dbReference type="InterPro" id="IPR012347">
    <property type="entry name" value="Ferritin-like"/>
</dbReference>
<evidence type="ECO:0000256" key="4">
    <source>
        <dbReference type="ARBA" id="ARBA00022982"/>
    </source>
</evidence>
<evidence type="ECO:0000313" key="8">
    <source>
        <dbReference type="EMBL" id="NFF87806.1"/>
    </source>
</evidence>
<accession>A0A0C2SF71</accession>
<keyword evidence="2" id="KW-0813">Transport</keyword>
<dbReference type="CDD" id="cd01041">
    <property type="entry name" value="Rubrerythrin"/>
    <property type="match status" value="1"/>
</dbReference>
<dbReference type="InterPro" id="IPR052364">
    <property type="entry name" value="Rubrerythrin"/>
</dbReference>
<dbReference type="SUPFAM" id="SSF47240">
    <property type="entry name" value="Ferritin-like"/>
    <property type="match status" value="1"/>
</dbReference>
<feature type="domain" description="Ferritin-like diiron" evidence="7">
    <location>
        <begin position="2"/>
        <end position="133"/>
    </location>
</feature>
<comment type="cofactor">
    <cofactor evidence="1">
        <name>Fe(3+)</name>
        <dbReference type="ChEBI" id="CHEBI:29034"/>
    </cofactor>
</comment>
<dbReference type="Gene3D" id="1.20.1260.10">
    <property type="match status" value="1"/>
</dbReference>
<dbReference type="PROSITE" id="PS50905">
    <property type="entry name" value="FERRITIN_LIKE"/>
    <property type="match status" value="1"/>
</dbReference>
<keyword evidence="5" id="KW-0408">Iron</keyword>
<dbReference type="AlphaFoldDB" id="A0A0C2SF71"/>
<dbReference type="RefSeq" id="WP_012449820.1">
    <property type="nucleotide sequence ID" value="NZ_CP010520.1"/>
</dbReference>
<organism evidence="8 11">
    <name type="scientific">Clostridium botulinum</name>
    <dbReference type="NCBI Taxonomy" id="1491"/>
    <lineage>
        <taxon>Bacteria</taxon>
        <taxon>Bacillati</taxon>
        <taxon>Bacillota</taxon>
        <taxon>Clostridia</taxon>
        <taxon>Eubacteriales</taxon>
        <taxon>Clostridiaceae</taxon>
        <taxon>Clostridium</taxon>
    </lineage>
</organism>
<dbReference type="PROSITE" id="PS50903">
    <property type="entry name" value="RUBREDOXIN_LIKE"/>
    <property type="match status" value="1"/>
</dbReference>
<keyword evidence="4" id="KW-0249">Electron transport</keyword>
<gene>
    <name evidence="8" type="ORF">FC774_07960</name>
    <name evidence="9" type="ORF">FDB51_04525</name>
</gene>
<dbReference type="InterPro" id="IPR009078">
    <property type="entry name" value="Ferritin-like_SF"/>
</dbReference>
<dbReference type="SUPFAM" id="SSF57802">
    <property type="entry name" value="Rubredoxin-like"/>
    <property type="match status" value="1"/>
</dbReference>
<evidence type="ECO:0000259" key="6">
    <source>
        <dbReference type="PROSITE" id="PS50903"/>
    </source>
</evidence>
<dbReference type="CDD" id="cd00729">
    <property type="entry name" value="rubredoxin_SM"/>
    <property type="match status" value="1"/>
</dbReference>
<dbReference type="OrthoDB" id="9799749at2"/>
<dbReference type="InterPro" id="IPR048574">
    <property type="entry name" value="RUBY_RBDX"/>
</dbReference>
<proteinExistence type="predicted"/>
<evidence type="ECO:0000313" key="11">
    <source>
        <dbReference type="Proteomes" id="UP000476820"/>
    </source>
</evidence>
<dbReference type="GO" id="GO:0016491">
    <property type="term" value="F:oxidoreductase activity"/>
    <property type="evidence" value="ECO:0007669"/>
    <property type="project" value="InterPro"/>
</dbReference>
<evidence type="ECO:0000259" key="7">
    <source>
        <dbReference type="PROSITE" id="PS50905"/>
    </source>
</evidence>